<keyword evidence="2" id="KW-1185">Reference proteome</keyword>
<dbReference type="AlphaFoldDB" id="A0A2T8FGF6"/>
<organism evidence="1 2">
    <name type="scientific">Nocardioides gansuensis</name>
    <dbReference type="NCBI Taxonomy" id="2138300"/>
    <lineage>
        <taxon>Bacteria</taxon>
        <taxon>Bacillati</taxon>
        <taxon>Actinomycetota</taxon>
        <taxon>Actinomycetes</taxon>
        <taxon>Propionibacteriales</taxon>
        <taxon>Nocardioidaceae</taxon>
        <taxon>Nocardioides</taxon>
    </lineage>
</organism>
<dbReference type="Pfam" id="PF10604">
    <property type="entry name" value="Polyketide_cyc2"/>
    <property type="match status" value="1"/>
</dbReference>
<dbReference type="EMBL" id="QDGZ01000001">
    <property type="protein sequence ID" value="PVG84793.1"/>
    <property type="molecule type" value="Genomic_DNA"/>
</dbReference>
<sequence length="141" mass="15398">MEFTFGHTWVVPAPLERVHAVLVDLERYPEWWPQVLAVASLGPDTARVLCRSSLPFTLDLVLDAVHREPTLLETALGGDLDGFARWRLQPVADGTSLSYQQEVVARGGLALAARVAGPVLRWNHDRMMAACRAGLAARASG</sequence>
<gene>
    <name evidence="1" type="ORF">DDE18_04165</name>
</gene>
<evidence type="ECO:0000313" key="2">
    <source>
        <dbReference type="Proteomes" id="UP000246018"/>
    </source>
</evidence>
<comment type="caution">
    <text evidence="1">The sequence shown here is derived from an EMBL/GenBank/DDBJ whole genome shotgun (WGS) entry which is preliminary data.</text>
</comment>
<dbReference type="RefSeq" id="WP_116570922.1">
    <property type="nucleotide sequence ID" value="NZ_QDGZ01000001.1"/>
</dbReference>
<accession>A0A2T8FGF6</accession>
<proteinExistence type="predicted"/>
<dbReference type="OrthoDB" id="5402478at2"/>
<evidence type="ECO:0000313" key="1">
    <source>
        <dbReference type="EMBL" id="PVG84793.1"/>
    </source>
</evidence>
<dbReference type="Gene3D" id="3.30.530.20">
    <property type="match status" value="1"/>
</dbReference>
<dbReference type="InterPro" id="IPR019587">
    <property type="entry name" value="Polyketide_cyclase/dehydratase"/>
</dbReference>
<dbReference type="InterPro" id="IPR023393">
    <property type="entry name" value="START-like_dom_sf"/>
</dbReference>
<dbReference type="SUPFAM" id="SSF55961">
    <property type="entry name" value="Bet v1-like"/>
    <property type="match status" value="1"/>
</dbReference>
<reference evidence="1 2" key="1">
    <citation type="submission" date="2018-04" db="EMBL/GenBank/DDBJ databases">
        <title>Genome of Nocardioides gansuensis WSJ-1.</title>
        <authorList>
            <person name="Wu S."/>
            <person name="Wang G."/>
        </authorList>
    </citation>
    <scope>NUCLEOTIDE SEQUENCE [LARGE SCALE GENOMIC DNA]</scope>
    <source>
        <strain evidence="1 2">WSJ-1</strain>
    </source>
</reference>
<dbReference type="Proteomes" id="UP000246018">
    <property type="component" value="Unassembled WGS sequence"/>
</dbReference>
<protein>
    <submittedName>
        <fullName evidence="1">Polyketide cyclase</fullName>
    </submittedName>
</protein>
<name>A0A2T8FGF6_9ACTN</name>